<proteinExistence type="predicted"/>
<dbReference type="Proteomes" id="UP001623660">
    <property type="component" value="Unassembled WGS sequence"/>
</dbReference>
<dbReference type="Pfam" id="PF10609">
    <property type="entry name" value="ParA"/>
    <property type="match status" value="1"/>
</dbReference>
<keyword evidence="2" id="KW-0067">ATP-binding</keyword>
<dbReference type="SUPFAM" id="SSF52540">
    <property type="entry name" value="P-loop containing nucleoside triphosphate hydrolases"/>
    <property type="match status" value="1"/>
</dbReference>
<feature type="non-terminal residue" evidence="3">
    <location>
        <position position="1"/>
    </location>
</feature>
<protein>
    <submittedName>
        <fullName evidence="3">P-loop NTPase</fullName>
    </submittedName>
</protein>
<dbReference type="RefSeq" id="WP_406794998.1">
    <property type="nucleotide sequence ID" value="NZ_JBJHZX010000133.1"/>
</dbReference>
<dbReference type="PANTHER" id="PTHR42961:SF2">
    <property type="entry name" value="IRON-SULFUR PROTEIN NUBPL"/>
    <property type="match status" value="1"/>
</dbReference>
<dbReference type="Gene3D" id="3.40.50.300">
    <property type="entry name" value="P-loop containing nucleotide triphosphate hydrolases"/>
    <property type="match status" value="1"/>
</dbReference>
<evidence type="ECO:0000256" key="1">
    <source>
        <dbReference type="ARBA" id="ARBA00022741"/>
    </source>
</evidence>
<evidence type="ECO:0000256" key="2">
    <source>
        <dbReference type="ARBA" id="ARBA00022840"/>
    </source>
</evidence>
<name>A0ABW8SUV4_9CLOT</name>
<dbReference type="InterPro" id="IPR033756">
    <property type="entry name" value="YlxH/NBP35"/>
</dbReference>
<dbReference type="EMBL" id="JBJHZX010000133">
    <property type="protein sequence ID" value="MFL0198886.1"/>
    <property type="molecule type" value="Genomic_DNA"/>
</dbReference>
<gene>
    <name evidence="3" type="ORF">ACJDU8_25560</name>
</gene>
<sequence>IISGAVKQFWTDVIWGELDYLVIDMPPGTADVALTVMQSIPISGLVMVSVPQDLVSMIVSKAVNMAKTMKINIMGVIENMSYITCPDCGKQIKLFNGDSTDKFLKEMDLKLLGELPMLSSISNLAEQGYENVNEDLELIFSPIVTDIINSLEEQK</sequence>
<organism evidence="3 4">
    <name type="scientific">Candidatus Clostridium eludens</name>
    <dbReference type="NCBI Taxonomy" id="3381663"/>
    <lineage>
        <taxon>Bacteria</taxon>
        <taxon>Bacillati</taxon>
        <taxon>Bacillota</taxon>
        <taxon>Clostridia</taxon>
        <taxon>Eubacteriales</taxon>
        <taxon>Clostridiaceae</taxon>
        <taxon>Clostridium</taxon>
    </lineage>
</organism>
<accession>A0ABW8SUV4</accession>
<keyword evidence="1" id="KW-0547">Nucleotide-binding</keyword>
<comment type="caution">
    <text evidence="3">The sequence shown here is derived from an EMBL/GenBank/DDBJ whole genome shotgun (WGS) entry which is preliminary data.</text>
</comment>
<keyword evidence="4" id="KW-1185">Reference proteome</keyword>
<reference evidence="3 4" key="1">
    <citation type="submission" date="2024-11" db="EMBL/GenBank/DDBJ databases">
        <authorList>
            <person name="Heng Y.C."/>
            <person name="Lim A.C.H."/>
            <person name="Lee J.K.Y."/>
            <person name="Kittelmann S."/>
        </authorList>
    </citation>
    <scope>NUCLEOTIDE SEQUENCE [LARGE SCALE GENOMIC DNA]</scope>
    <source>
        <strain evidence="3 4">WILCCON 0269</strain>
    </source>
</reference>
<evidence type="ECO:0000313" key="3">
    <source>
        <dbReference type="EMBL" id="MFL0198886.1"/>
    </source>
</evidence>
<evidence type="ECO:0000313" key="4">
    <source>
        <dbReference type="Proteomes" id="UP001623660"/>
    </source>
</evidence>
<dbReference type="InterPro" id="IPR044304">
    <property type="entry name" value="NUBPL-like"/>
</dbReference>
<dbReference type="InterPro" id="IPR027417">
    <property type="entry name" value="P-loop_NTPase"/>
</dbReference>
<dbReference type="PANTHER" id="PTHR42961">
    <property type="entry name" value="IRON-SULFUR PROTEIN NUBPL"/>
    <property type="match status" value="1"/>
</dbReference>